<proteinExistence type="predicted"/>
<dbReference type="EMBL" id="KZ824535">
    <property type="protein sequence ID" value="RAK94039.1"/>
    <property type="molecule type" value="Genomic_DNA"/>
</dbReference>
<evidence type="ECO:0000313" key="1">
    <source>
        <dbReference type="EMBL" id="RAK94039.1"/>
    </source>
</evidence>
<protein>
    <submittedName>
        <fullName evidence="1">Proline-specific permease</fullName>
    </submittedName>
</protein>
<name>A0ACD1IU71_9EURO</name>
<evidence type="ECO:0000313" key="2">
    <source>
        <dbReference type="Proteomes" id="UP000249748"/>
    </source>
</evidence>
<accession>A0ACD1IU71</accession>
<dbReference type="Proteomes" id="UP000249748">
    <property type="component" value="Unassembled WGS sequence"/>
</dbReference>
<gene>
    <name evidence="1" type="ORF">BO79DRAFT_233905</name>
</gene>
<keyword evidence="2" id="KW-1185">Reference proteome</keyword>
<reference evidence="1" key="1">
    <citation type="submission" date="2018-02" db="EMBL/GenBank/DDBJ databases">
        <title>The genomes of Aspergillus section Nigri reveals drivers in fungal speciation.</title>
        <authorList>
            <consortium name="DOE Joint Genome Institute"/>
            <person name="Vesth T.C."/>
            <person name="Nybo J."/>
            <person name="Theobald S."/>
            <person name="Brandl J."/>
            <person name="Frisvad J.C."/>
            <person name="Nielsen K.F."/>
            <person name="Lyhne E.K."/>
            <person name="Kogle M.E."/>
            <person name="Kuo A."/>
            <person name="Riley R."/>
            <person name="Clum A."/>
            <person name="Nolan M."/>
            <person name="Lipzen A."/>
            <person name="Salamov A."/>
            <person name="Henrissat B."/>
            <person name="Wiebenga A."/>
            <person name="De vries R.P."/>
            <person name="Grigoriev I.V."/>
            <person name="Mortensen U.H."/>
            <person name="Andersen M.R."/>
            <person name="Baker S.E."/>
        </authorList>
    </citation>
    <scope>NUCLEOTIDE SEQUENCE</scope>
    <source>
        <strain evidence="1">CBS 115574</strain>
    </source>
</reference>
<sequence length="1066" mass="117040">MDYETKNDDGDKTYSGLHPSMSVEKGQVDHGETTNGGLHRTLSPRMIHVISLGSSIGSGLFITTGKSLAQGGGNYIDYADRWVDPALAFGAGFAEWLGWTSVFASEAMFVVTLVNYWADGVVPEAALPISLAVIAGAGPSGYVRHGSTWTDLPMFKNGFGGFSTAALLAIWAVGDQVFIGVMAGEAESPHYSMARSANFVPWRVGIFYLVSVVLISLVVDSDDSRLMNGSSVVSSPFVIVAQDAGISGVPDLINACIILGILALSLECIYLPSRILRTMSLQGLLPVFIARVDKIGRPRWALTFTAVAGTVLTYLSLSADGTEVLNWFISITSASFFTNWAIIAFSSFRFRAAIRAQRSQLFETAYAWRSLYWPLAPVISLLVSALLLVCLLYTSIKPVGGGAFTAYNFFSATIGLIVIMVFTIGYKIVHKTPWRDSATADLITGHRELTAAELRCAGLSSNADAEDRATLSELIQIDKHYLSRITLRTKLIQDKRASVLGASPRSIPAVKELYSFLVNDYLPRRYSTIFQRVSTTTSTSASAPTTMLRNTVTGETIPSTPPADAEEALAIIGRQVEEDFLLLLPPQPSSLQDGDKQEGTNKQMTLEAFIGCFPNGFNWADKFRKSLASIHVPWTVSVDGKLHAASSMHLYEGEEVVELEELDVDTTLFRLPISQAVGFVVRTYMYPLQDVKKEGNGPRLVEAIAGLKEGSSPGFHFYKRAAVWQRAVSEYLLDGGNEAAVANSLRKDANYLSLDPKLPLPQKMFRLFLLSVTQNLIPQSLAITTPKGALLRYLNPSHVTSLFATTAWFNILSALELLLLNPKEADDFVTINEGTSKIKSYFCGLRNALKLLFNTRKINTPEEAKNTPPMPRYYTQKNGKNASKPISQRRKFWHQLLRNKFTAISNYITRDILGLAKSSFLERYTHVFCVFLLSGILHLTADVVGNIPMGESGAMVFFLSFVLGYMIEDGVQAVRRKRFQGSATSEAGSTNSQKEPEMWKKVLGYIWVLTFLTVTSAAYFEPVRERPERQLALVPWSFVGVIGLEMTGALVVVGGVLLMVVFKVEV</sequence>
<organism evidence="1 2">
    <name type="scientific">Aspergillus costaricaensis CBS 115574</name>
    <dbReference type="NCBI Taxonomy" id="1448317"/>
    <lineage>
        <taxon>Eukaryota</taxon>
        <taxon>Fungi</taxon>
        <taxon>Dikarya</taxon>
        <taxon>Ascomycota</taxon>
        <taxon>Pezizomycotina</taxon>
        <taxon>Eurotiomycetes</taxon>
        <taxon>Eurotiomycetidae</taxon>
        <taxon>Eurotiales</taxon>
        <taxon>Aspergillaceae</taxon>
        <taxon>Aspergillus</taxon>
        <taxon>Aspergillus subgen. Circumdati</taxon>
    </lineage>
</organism>